<comment type="caution">
    <text evidence="1">The sequence shown here is derived from an EMBL/GenBank/DDBJ whole genome shotgun (WGS) entry which is preliminary data.</text>
</comment>
<name>A0ACC6M441_9BACI</name>
<gene>
    <name evidence="1" type="ORF">SH601_07050</name>
</gene>
<proteinExistence type="predicted"/>
<accession>A0ACC6M441</accession>
<organism evidence="1 2">
    <name type="scientific">Gracilibacillus pellucidus</name>
    <dbReference type="NCBI Taxonomy" id="3095368"/>
    <lineage>
        <taxon>Bacteria</taxon>
        <taxon>Bacillati</taxon>
        <taxon>Bacillota</taxon>
        <taxon>Bacilli</taxon>
        <taxon>Bacillales</taxon>
        <taxon>Bacillaceae</taxon>
        <taxon>Gracilibacillus</taxon>
    </lineage>
</organism>
<dbReference type="Proteomes" id="UP001277972">
    <property type="component" value="Unassembled WGS sequence"/>
</dbReference>
<evidence type="ECO:0000313" key="1">
    <source>
        <dbReference type="EMBL" id="MDX8045744.1"/>
    </source>
</evidence>
<sequence>MIAYNISNLIHINVDQIDALIEANEYGKLIDFLLKSYASLGPIPGFLLPFIESFLPFLPIILFVVTNAAAYGLLEGFLLSWSGTSAGTIVVFILVRRYQHLRFFRWLSRNKQVSKVTNWLSRHGFGPLFLLLCFPFSPTAIINVVAALTSMGLYQFVLAVLLGKGVMVFTISYVGESITSFAENPMRTIIVAISVVILWVVGKYIESYLQKRSEEKDGDKMN</sequence>
<keyword evidence="2" id="KW-1185">Reference proteome</keyword>
<reference evidence="1" key="1">
    <citation type="submission" date="2023-11" db="EMBL/GenBank/DDBJ databases">
        <title>Gracilibacillus pellucida a moderately halophilic bacterium isolated from saline soil in Xinjiang province.</title>
        <authorList>
            <person name="Zhang Z."/>
            <person name="Tan F."/>
            <person name="Wang Y."/>
            <person name="Xia M."/>
        </authorList>
    </citation>
    <scope>NUCLEOTIDE SEQUENCE</scope>
    <source>
        <strain evidence="1">S3-1-1</strain>
    </source>
</reference>
<evidence type="ECO:0000313" key="2">
    <source>
        <dbReference type="Proteomes" id="UP001277972"/>
    </source>
</evidence>
<dbReference type="EMBL" id="JAWZSR010000003">
    <property type="protein sequence ID" value="MDX8045744.1"/>
    <property type="molecule type" value="Genomic_DNA"/>
</dbReference>
<protein>
    <submittedName>
        <fullName evidence="1">TVP38/TMEM64 family protein</fullName>
    </submittedName>
</protein>